<dbReference type="PANTHER" id="PTHR30069:SF29">
    <property type="entry name" value="HEMOGLOBIN AND HEMOGLOBIN-HAPTOGLOBIN-BINDING PROTEIN 1-RELATED"/>
    <property type="match status" value="1"/>
</dbReference>
<dbReference type="InterPro" id="IPR000531">
    <property type="entry name" value="Beta-barrel_TonB"/>
</dbReference>
<organism evidence="10">
    <name type="scientific">marine sediment metagenome</name>
    <dbReference type="NCBI Taxonomy" id="412755"/>
    <lineage>
        <taxon>unclassified sequences</taxon>
        <taxon>metagenomes</taxon>
        <taxon>ecological metagenomes</taxon>
    </lineage>
</organism>
<dbReference type="AlphaFoldDB" id="X1Q7R6"/>
<evidence type="ECO:0000256" key="8">
    <source>
        <dbReference type="ARBA" id="ARBA00023237"/>
    </source>
</evidence>
<evidence type="ECO:0000256" key="5">
    <source>
        <dbReference type="ARBA" id="ARBA00023077"/>
    </source>
</evidence>
<dbReference type="SUPFAM" id="SSF56935">
    <property type="entry name" value="Porins"/>
    <property type="match status" value="1"/>
</dbReference>
<evidence type="ECO:0000256" key="3">
    <source>
        <dbReference type="ARBA" id="ARBA00022692"/>
    </source>
</evidence>
<dbReference type="GO" id="GO:0009279">
    <property type="term" value="C:cell outer membrane"/>
    <property type="evidence" value="ECO:0007669"/>
    <property type="project" value="UniProtKB-SubCell"/>
</dbReference>
<gene>
    <name evidence="10" type="ORF">S06H3_56205</name>
</gene>
<proteinExistence type="predicted"/>
<name>X1Q7R6_9ZZZZ</name>
<dbReference type="InterPro" id="IPR039426">
    <property type="entry name" value="TonB-dep_rcpt-like"/>
</dbReference>
<evidence type="ECO:0000256" key="2">
    <source>
        <dbReference type="ARBA" id="ARBA00022448"/>
    </source>
</evidence>
<feature type="non-terminal residue" evidence="10">
    <location>
        <position position="1"/>
    </location>
</feature>
<keyword evidence="7" id="KW-0675">Receptor</keyword>
<dbReference type="GO" id="GO:0044718">
    <property type="term" value="P:siderophore transmembrane transport"/>
    <property type="evidence" value="ECO:0007669"/>
    <property type="project" value="TreeGrafter"/>
</dbReference>
<evidence type="ECO:0000256" key="7">
    <source>
        <dbReference type="ARBA" id="ARBA00023170"/>
    </source>
</evidence>
<keyword evidence="6" id="KW-0472">Membrane</keyword>
<evidence type="ECO:0000313" key="10">
    <source>
        <dbReference type="EMBL" id="GAI50816.1"/>
    </source>
</evidence>
<dbReference type="Gene3D" id="2.40.170.20">
    <property type="entry name" value="TonB-dependent receptor, beta-barrel domain"/>
    <property type="match status" value="1"/>
</dbReference>
<dbReference type="InterPro" id="IPR036942">
    <property type="entry name" value="Beta-barrel_TonB_sf"/>
</dbReference>
<keyword evidence="5" id="KW-0798">TonB box</keyword>
<feature type="domain" description="TonB-dependent receptor-like beta-barrel" evidence="9">
    <location>
        <begin position="1"/>
        <end position="186"/>
    </location>
</feature>
<dbReference type="GO" id="GO:0015344">
    <property type="term" value="F:siderophore uptake transmembrane transporter activity"/>
    <property type="evidence" value="ECO:0007669"/>
    <property type="project" value="TreeGrafter"/>
</dbReference>
<keyword evidence="4" id="KW-0732">Signal</keyword>
<reference evidence="10" key="1">
    <citation type="journal article" date="2014" name="Front. Microbiol.">
        <title>High frequency of phylogenetically diverse reductive dehalogenase-homologous genes in deep subseafloor sedimentary metagenomes.</title>
        <authorList>
            <person name="Kawai M."/>
            <person name="Futagami T."/>
            <person name="Toyoda A."/>
            <person name="Takaki Y."/>
            <person name="Nishi S."/>
            <person name="Hori S."/>
            <person name="Arai W."/>
            <person name="Tsubouchi T."/>
            <person name="Morono Y."/>
            <person name="Uchiyama I."/>
            <person name="Ito T."/>
            <person name="Fujiyama A."/>
            <person name="Inagaki F."/>
            <person name="Takami H."/>
        </authorList>
    </citation>
    <scope>NUCLEOTIDE SEQUENCE</scope>
    <source>
        <strain evidence="10">Expedition CK06-06</strain>
    </source>
</reference>
<evidence type="ECO:0000256" key="6">
    <source>
        <dbReference type="ARBA" id="ARBA00023136"/>
    </source>
</evidence>
<sequence>PTVNELYWYEDWGWGMGLFGNEDLRPEESRGYELGLEHTFNLPLLARINWFDRKTDQLITWVEISPWRWQVSNVDKAHNQGIESELRYHLTPRLSLGLNYISQQAKDEGEEYKGNRLVYTPEYKMGLSADYETDSGVSIHIETEKVGEQYTNRENTQKLQDYHLLNARVSRKITGKVELYATGENLLDEPYEVFRDYPMPGRRINLGIMINL</sequence>
<protein>
    <recommendedName>
        <fullName evidence="9">TonB-dependent receptor-like beta-barrel domain-containing protein</fullName>
    </recommendedName>
</protein>
<comment type="subcellular location">
    <subcellularLocation>
        <location evidence="1">Cell outer membrane</location>
        <topology evidence="1">Multi-pass membrane protein</topology>
    </subcellularLocation>
</comment>
<comment type="caution">
    <text evidence="10">The sequence shown here is derived from an EMBL/GenBank/DDBJ whole genome shotgun (WGS) entry which is preliminary data.</text>
</comment>
<keyword evidence="2" id="KW-0813">Transport</keyword>
<keyword evidence="8" id="KW-0998">Cell outer membrane</keyword>
<dbReference type="PROSITE" id="PS52016">
    <property type="entry name" value="TONB_DEPENDENT_REC_3"/>
    <property type="match status" value="1"/>
</dbReference>
<dbReference type="Pfam" id="PF00593">
    <property type="entry name" value="TonB_dep_Rec_b-barrel"/>
    <property type="match status" value="1"/>
</dbReference>
<accession>X1Q7R6</accession>
<dbReference type="EMBL" id="BARV01036133">
    <property type="protein sequence ID" value="GAI50816.1"/>
    <property type="molecule type" value="Genomic_DNA"/>
</dbReference>
<keyword evidence="3" id="KW-0812">Transmembrane</keyword>
<evidence type="ECO:0000259" key="9">
    <source>
        <dbReference type="Pfam" id="PF00593"/>
    </source>
</evidence>
<dbReference type="PANTHER" id="PTHR30069">
    <property type="entry name" value="TONB-DEPENDENT OUTER MEMBRANE RECEPTOR"/>
    <property type="match status" value="1"/>
</dbReference>
<evidence type="ECO:0000256" key="4">
    <source>
        <dbReference type="ARBA" id="ARBA00022729"/>
    </source>
</evidence>
<evidence type="ECO:0000256" key="1">
    <source>
        <dbReference type="ARBA" id="ARBA00004571"/>
    </source>
</evidence>